<evidence type="ECO:0000313" key="2">
    <source>
        <dbReference type="Proteomes" id="UP000233564"/>
    </source>
</evidence>
<dbReference type="RefSeq" id="WP_101220582.1">
    <property type="nucleotide sequence ID" value="NZ_KZ478004.1"/>
</dbReference>
<gene>
    <name evidence="1" type="ORF">CIB54_18300</name>
</gene>
<dbReference type="Proteomes" id="UP000233564">
    <property type="component" value="Unassembled WGS sequence"/>
</dbReference>
<sequence length="474" mass="52871">MSAIHEQAMNYVYQQVLQRLMGHFTRAERTALQLLIQRIVVAAGGMEQVANYKVLIAHGGGEVSSYTLALLRAAQLSIAGRAPKTFHLRVATLRHAGMTQATLDGLNEGYSALFFHDDPRVELLMVENQEVQPFHHQRPASSVGREVSQRNMLMIGHLTSGDVRATLCNDTYLALGDFYQRVSTWNGGVHAVVSGDSPRKQSQYLAWLKRAALGAGVTVPPRRPASLNILFARMQEWSTGCYRDLYGEQFVEVDSPGRGGHRHLAHIGVADLLDEVDIASAPLLIEFLAHKSDPFDFHFSHPDYPNPLLMAHLHGLQAQCLRELSYEEGVEAFVHQARDAMGRRQIPQSLIDEMSSHDGRVLSTTYAREFFGLDQGQLTCLLFSPFIHHGERLEGYLRQCHPGMLVGLPELHKALQGKPAADMLQQWLIDTSGLPLPLLQHLYRKRPLQAGRSAQARKRRGARVQAQIAQLSGR</sequence>
<comment type="caution">
    <text evidence="1">The sequence shown here is derived from an EMBL/GenBank/DDBJ whole genome shotgun (WGS) entry which is preliminary data.</text>
</comment>
<reference evidence="1 2" key="1">
    <citation type="submission" date="2017-08" db="EMBL/GenBank/DDBJ databases">
        <authorList>
            <person name="de Groot N.N."/>
        </authorList>
    </citation>
    <scope>NUCLEOTIDE SEQUENCE [LARGE SCALE GENOMIC DNA]</scope>
    <source>
        <strain evidence="1 2">PfR 37</strain>
    </source>
</reference>
<evidence type="ECO:0000313" key="1">
    <source>
        <dbReference type="EMBL" id="PKH18526.1"/>
    </source>
</evidence>
<name>A0A2N1E2A4_PSEFL</name>
<proteinExistence type="predicted"/>
<dbReference type="EMBL" id="NVXX01000026">
    <property type="protein sequence ID" value="PKH18526.1"/>
    <property type="molecule type" value="Genomic_DNA"/>
</dbReference>
<protein>
    <submittedName>
        <fullName evidence="1">Uncharacterized protein</fullName>
    </submittedName>
</protein>
<dbReference type="AlphaFoldDB" id="A0A2N1E2A4"/>
<accession>A0A2N1E2A4</accession>
<organism evidence="1 2">
    <name type="scientific">Pseudomonas fluorescens</name>
    <dbReference type="NCBI Taxonomy" id="294"/>
    <lineage>
        <taxon>Bacteria</taxon>
        <taxon>Pseudomonadati</taxon>
        <taxon>Pseudomonadota</taxon>
        <taxon>Gammaproteobacteria</taxon>
        <taxon>Pseudomonadales</taxon>
        <taxon>Pseudomonadaceae</taxon>
        <taxon>Pseudomonas</taxon>
    </lineage>
</organism>